<evidence type="ECO:0000256" key="4">
    <source>
        <dbReference type="ARBA" id="ARBA00022692"/>
    </source>
</evidence>
<feature type="transmembrane region" description="Helical" evidence="14">
    <location>
        <begin position="321"/>
        <end position="343"/>
    </location>
</feature>
<keyword evidence="19" id="KW-1185">Reference proteome</keyword>
<feature type="signal peptide" evidence="15">
    <location>
        <begin position="1"/>
        <end position="30"/>
    </location>
</feature>
<sequence length="1086" mass="119223">MAMSMSKMSSPSLRLLALGALSLSSCLVSAQTNYTEVDMLRAQLTLLTGRSDECPPCFNCLLPAYTCGQFSECNEYNGKCECPAGFGGDDCLEPTCGSLARGKDRPMRQGDACDCDEGWTGVNCNVCTENKACDALMETGDGGVCYQNGEVISQNYQMCDVTNEKILSMLDGKIPQASFSCQRENGFCDFQFWIDRLESFYCHLEDCKSSAEFDSDSNSTYYKCPKVQCSCIPDRMLCGEDGSIDLTDFLAEGLTGPAEFECLQENGGVNNCKFKEPELDGMVRAIFGDPSIELSCRSGECLYHTEVPGYERPVKKINTPLIAGVIAGCSLFLVAVILLVWYLSRRSFHYQPVSLDDSDDESSRLMVDHKPASLYFEDVSYDLNGKRILSNIQGMARPGEVMAIMGASGAGKTTFLDILARKNKRGNVAGNFYVNGEKVEDAEYRNVVGFVDQEDTMLPTLTVHETILNSALLRLPRAMSRAAKEQKVWDVEKQLGIYHIRDSLIGSEEGKGRGISGGEKRRVGIACELVTSPSILFLDEPTSGLDAYNAYNVIECLVTLAKTYKRTVIFTIHQPRSNIVALFDRLILLAQGKTVYSGPFASCQGYFDGIGYSCPPGFNIADYLVDLTMHATSFEPYDDGTLHADNASVGPSSTKAVKSIASISGNSTAEDSVNTEPSSSRPKSKRKDSIRTRQERELFTRRKNAANNNNVDTAASSDVDEEIGAYKLHKQPPPPHINIDEAHDLPPSVHDNDLDGLHQAFVESDIAGSTHDEIQQAVENARNANGQNGYTPEGPNVYVGGIGKGYARPSYARQFLILSNRTFKNLYRNPLLMLTHYAIAILLAVLSGYLFYGLTDDIPGFQNRLGLFFFLLALFGFSTLTSLNVFASERLLFVRERANGYYSPVTYFAAKVLFDIIPLRIIPPILMGAIIYPMTGLIADAQHFFIFMLVLVLFNLAAAAICLFIGIVCKDGSVANLIGSLVMLFSLLFAGLLLNHDAIPGAAKWLQALSIFHYGFESLIVNEVLKLELVDKKYGLDIKVPGATILSSFGFNNGALWMDVLNLGVFAAVFVVLAYGAMHFLLVERR</sequence>
<evidence type="ECO:0000256" key="3">
    <source>
        <dbReference type="ARBA" id="ARBA00022448"/>
    </source>
</evidence>
<keyword evidence="5 15" id="KW-0732">Signal</keyword>
<reference evidence="18" key="1">
    <citation type="submission" date="2021-03" db="EMBL/GenBank/DDBJ databases">
        <title>Revisited historic fungal species revealed as producer of novel bioactive compounds through whole genome sequencing and comparative genomics.</title>
        <authorList>
            <person name="Vignolle G.A."/>
            <person name="Hochenegger N."/>
            <person name="Mach R.L."/>
            <person name="Mach-Aigner A.R."/>
            <person name="Javad Rahimi M."/>
            <person name="Salim K.A."/>
            <person name="Chan C.M."/>
            <person name="Lim L.B.L."/>
            <person name="Cai F."/>
            <person name="Druzhinina I.S."/>
            <person name="U'Ren J.M."/>
            <person name="Derntl C."/>
        </authorList>
    </citation>
    <scope>NUCLEOTIDE SEQUENCE</scope>
    <source>
        <strain evidence="18">TUCIM 5799</strain>
    </source>
</reference>
<dbReference type="Proteomes" id="UP000829685">
    <property type="component" value="Unassembled WGS sequence"/>
</dbReference>
<dbReference type="SUPFAM" id="SSF52540">
    <property type="entry name" value="P-loop containing nucleoside triphosphate hydrolases"/>
    <property type="match status" value="1"/>
</dbReference>
<evidence type="ECO:0000256" key="1">
    <source>
        <dbReference type="ARBA" id="ARBA00004477"/>
    </source>
</evidence>
<keyword evidence="12" id="KW-0245">EGF-like domain</keyword>
<comment type="similarity">
    <text evidence="2">Belongs to the ABC transporter superfamily. ABCG family. Eye pigment precursor importer (TC 3.A.1.204) subfamily.</text>
</comment>
<keyword evidence="9 14" id="KW-1133">Transmembrane helix</keyword>
<dbReference type="InterPro" id="IPR027417">
    <property type="entry name" value="P-loop_NTPase"/>
</dbReference>
<evidence type="ECO:0000256" key="6">
    <source>
        <dbReference type="ARBA" id="ARBA00022741"/>
    </source>
</evidence>
<feature type="transmembrane region" description="Helical" evidence="14">
    <location>
        <begin position="1060"/>
        <end position="1083"/>
    </location>
</feature>
<organism evidence="18 19">
    <name type="scientific">Neoarthrinium moseri</name>
    <dbReference type="NCBI Taxonomy" id="1658444"/>
    <lineage>
        <taxon>Eukaryota</taxon>
        <taxon>Fungi</taxon>
        <taxon>Dikarya</taxon>
        <taxon>Ascomycota</taxon>
        <taxon>Pezizomycotina</taxon>
        <taxon>Sordariomycetes</taxon>
        <taxon>Xylariomycetidae</taxon>
        <taxon>Amphisphaeriales</taxon>
        <taxon>Apiosporaceae</taxon>
        <taxon>Neoarthrinium</taxon>
    </lineage>
</organism>
<evidence type="ECO:0000259" key="17">
    <source>
        <dbReference type="PROSITE" id="PS50893"/>
    </source>
</evidence>
<comment type="caution">
    <text evidence="12">Lacks conserved residue(s) required for the propagation of feature annotation.</text>
</comment>
<keyword evidence="10 14" id="KW-0472">Membrane</keyword>
<evidence type="ECO:0000313" key="19">
    <source>
        <dbReference type="Proteomes" id="UP000829685"/>
    </source>
</evidence>
<dbReference type="GO" id="GO:0016887">
    <property type="term" value="F:ATP hydrolysis activity"/>
    <property type="evidence" value="ECO:0007669"/>
    <property type="project" value="InterPro"/>
</dbReference>
<evidence type="ECO:0000256" key="9">
    <source>
        <dbReference type="ARBA" id="ARBA00022989"/>
    </source>
</evidence>
<feature type="disulfide bond" evidence="12">
    <location>
        <begin position="96"/>
        <end position="113"/>
    </location>
</feature>
<dbReference type="GO" id="GO:0005789">
    <property type="term" value="C:endoplasmic reticulum membrane"/>
    <property type="evidence" value="ECO:0007669"/>
    <property type="project" value="UniProtKB-SubCell"/>
</dbReference>
<evidence type="ECO:0000256" key="8">
    <source>
        <dbReference type="ARBA" id="ARBA00022840"/>
    </source>
</evidence>
<feature type="transmembrane region" description="Helical" evidence="14">
    <location>
        <begin position="864"/>
        <end position="887"/>
    </location>
</feature>
<feature type="domain" description="EGF-like" evidence="16">
    <location>
        <begin position="87"/>
        <end position="125"/>
    </location>
</feature>
<comment type="subcellular location">
    <subcellularLocation>
        <location evidence="1">Endoplasmic reticulum membrane</location>
        <topology evidence="1">Multi-pass membrane protein</topology>
    </subcellularLocation>
</comment>
<feature type="transmembrane region" description="Helical" evidence="14">
    <location>
        <begin position="908"/>
        <end position="932"/>
    </location>
</feature>
<feature type="compositionally biased region" description="Basic and acidic residues" evidence="13">
    <location>
        <begin position="687"/>
        <end position="700"/>
    </location>
</feature>
<dbReference type="OrthoDB" id="66620at2759"/>
<dbReference type="FunFam" id="3.40.50.300:FF:000702">
    <property type="entry name" value="ABC transporter (Adp1)"/>
    <property type="match status" value="1"/>
</dbReference>
<comment type="caution">
    <text evidence="18">The sequence shown here is derived from an EMBL/GenBank/DDBJ whole genome shotgun (WGS) entry which is preliminary data.</text>
</comment>
<evidence type="ECO:0000256" key="5">
    <source>
        <dbReference type="ARBA" id="ARBA00022729"/>
    </source>
</evidence>
<dbReference type="Pfam" id="PF19055">
    <property type="entry name" value="ABC2_membrane_7"/>
    <property type="match status" value="1"/>
</dbReference>
<dbReference type="InterPro" id="IPR000742">
    <property type="entry name" value="EGF"/>
</dbReference>
<dbReference type="PANTHER" id="PTHR48041:SF2">
    <property type="entry name" value="ATP-DEPENDENT PERMEASE-RELATED"/>
    <property type="match status" value="1"/>
</dbReference>
<dbReference type="InterPro" id="IPR013525">
    <property type="entry name" value="ABC2_TM"/>
</dbReference>
<keyword evidence="6" id="KW-0547">Nucleotide-binding</keyword>
<evidence type="ECO:0000256" key="11">
    <source>
        <dbReference type="ARBA" id="ARBA00023180"/>
    </source>
</evidence>
<dbReference type="InterPro" id="IPR003593">
    <property type="entry name" value="AAA+_ATPase"/>
</dbReference>
<dbReference type="InterPro" id="IPR050352">
    <property type="entry name" value="ABCG_transporters"/>
</dbReference>
<dbReference type="AlphaFoldDB" id="A0A9Q0AGG3"/>
<dbReference type="SMART" id="SM00382">
    <property type="entry name" value="AAA"/>
    <property type="match status" value="1"/>
</dbReference>
<dbReference type="InterPro" id="IPR017871">
    <property type="entry name" value="ABC_transporter-like_CS"/>
</dbReference>
<dbReference type="PROSITE" id="PS00211">
    <property type="entry name" value="ABC_TRANSPORTER_1"/>
    <property type="match status" value="1"/>
</dbReference>
<keyword evidence="11" id="KW-0325">Glycoprotein</keyword>
<feature type="disulfide bond" evidence="12">
    <location>
        <begin position="115"/>
        <end position="124"/>
    </location>
</feature>
<dbReference type="PROSITE" id="PS50026">
    <property type="entry name" value="EGF_3"/>
    <property type="match status" value="1"/>
</dbReference>
<accession>A0A9Q0AGG3</accession>
<evidence type="ECO:0000256" key="7">
    <source>
        <dbReference type="ARBA" id="ARBA00022824"/>
    </source>
</evidence>
<feature type="domain" description="ABC transporter" evidence="17">
    <location>
        <begin position="374"/>
        <end position="616"/>
    </location>
</feature>
<feature type="transmembrane region" description="Helical" evidence="14">
    <location>
        <begin position="944"/>
        <end position="967"/>
    </location>
</feature>
<dbReference type="GO" id="GO:0140359">
    <property type="term" value="F:ABC-type transporter activity"/>
    <property type="evidence" value="ECO:0007669"/>
    <property type="project" value="InterPro"/>
</dbReference>
<gene>
    <name evidence="18" type="ORF">JX265_012812</name>
</gene>
<dbReference type="InterPro" id="IPR043926">
    <property type="entry name" value="ABCG_dom"/>
</dbReference>
<evidence type="ECO:0000256" key="12">
    <source>
        <dbReference type="PROSITE-ProRule" id="PRU00076"/>
    </source>
</evidence>
<feature type="transmembrane region" description="Helical" evidence="14">
    <location>
        <begin position="974"/>
        <end position="994"/>
    </location>
</feature>
<dbReference type="Gene3D" id="3.40.50.300">
    <property type="entry name" value="P-loop containing nucleotide triphosphate hydrolases"/>
    <property type="match status" value="1"/>
</dbReference>
<dbReference type="PROSITE" id="PS50893">
    <property type="entry name" value="ABC_TRANSPORTER_2"/>
    <property type="match status" value="1"/>
</dbReference>
<dbReference type="Pfam" id="PF00005">
    <property type="entry name" value="ABC_tran"/>
    <property type="match status" value="1"/>
</dbReference>
<feature type="compositionally biased region" description="Polar residues" evidence="13">
    <location>
        <begin position="665"/>
        <end position="676"/>
    </location>
</feature>
<name>A0A9Q0AGG3_9PEZI</name>
<dbReference type="CDD" id="cd03213">
    <property type="entry name" value="ABCG_EPDR"/>
    <property type="match status" value="1"/>
</dbReference>
<keyword evidence="3" id="KW-0813">Transport</keyword>
<feature type="region of interest" description="Disordered" evidence="13">
    <location>
        <begin position="665"/>
        <end position="754"/>
    </location>
</feature>
<keyword evidence="4 14" id="KW-0812">Transmembrane</keyword>
<dbReference type="EMBL" id="JAFIMR010000058">
    <property type="protein sequence ID" value="KAI1853056.1"/>
    <property type="molecule type" value="Genomic_DNA"/>
</dbReference>
<evidence type="ECO:0000256" key="13">
    <source>
        <dbReference type="SAM" id="MobiDB-lite"/>
    </source>
</evidence>
<proteinExistence type="inferred from homology"/>
<evidence type="ECO:0000256" key="14">
    <source>
        <dbReference type="SAM" id="Phobius"/>
    </source>
</evidence>
<feature type="compositionally biased region" description="Basic and acidic residues" evidence="13">
    <location>
        <begin position="738"/>
        <end position="754"/>
    </location>
</feature>
<keyword evidence="12" id="KW-1015">Disulfide bond</keyword>
<dbReference type="PANTHER" id="PTHR48041">
    <property type="entry name" value="ABC TRANSPORTER G FAMILY MEMBER 28"/>
    <property type="match status" value="1"/>
</dbReference>
<feature type="chain" id="PRO_5040450638" evidence="15">
    <location>
        <begin position="31"/>
        <end position="1086"/>
    </location>
</feature>
<dbReference type="PROSITE" id="PS51257">
    <property type="entry name" value="PROKAR_LIPOPROTEIN"/>
    <property type="match status" value="1"/>
</dbReference>
<protein>
    <submittedName>
        <fullName evidence="18">Uncharacterized protein</fullName>
    </submittedName>
</protein>
<evidence type="ECO:0000259" key="16">
    <source>
        <dbReference type="PROSITE" id="PS50026"/>
    </source>
</evidence>
<feature type="transmembrane region" description="Helical" evidence="14">
    <location>
        <begin position="831"/>
        <end position="852"/>
    </location>
</feature>
<evidence type="ECO:0000256" key="15">
    <source>
        <dbReference type="SAM" id="SignalP"/>
    </source>
</evidence>
<dbReference type="GO" id="GO:0005524">
    <property type="term" value="F:ATP binding"/>
    <property type="evidence" value="ECO:0007669"/>
    <property type="project" value="UniProtKB-KW"/>
</dbReference>
<dbReference type="Pfam" id="PF01061">
    <property type="entry name" value="ABC2_membrane"/>
    <property type="match status" value="1"/>
</dbReference>
<keyword evidence="8" id="KW-0067">ATP-binding</keyword>
<dbReference type="PROSITE" id="PS00022">
    <property type="entry name" value="EGF_1"/>
    <property type="match status" value="1"/>
</dbReference>
<dbReference type="InterPro" id="IPR003439">
    <property type="entry name" value="ABC_transporter-like_ATP-bd"/>
</dbReference>
<evidence type="ECO:0000313" key="18">
    <source>
        <dbReference type="EMBL" id="KAI1853056.1"/>
    </source>
</evidence>
<evidence type="ECO:0000256" key="10">
    <source>
        <dbReference type="ARBA" id="ARBA00023136"/>
    </source>
</evidence>
<evidence type="ECO:0000256" key="2">
    <source>
        <dbReference type="ARBA" id="ARBA00005814"/>
    </source>
</evidence>
<keyword evidence="7" id="KW-0256">Endoplasmic reticulum</keyword>